<sequence length="111" mass="12502">MTQGFLDAVTQWENSAGLCMSPNCPIRKRHNPGRYLHKGKRNHRDPAFGSCDPPPEIWAALDRSRAGKGNAIDVRLVDNFRRAHVLRSHGIFGPSRVVGHQWQFMTDSSIP</sequence>
<evidence type="ECO:0000313" key="1">
    <source>
        <dbReference type="EMBL" id="KAL2044444.1"/>
    </source>
</evidence>
<name>A0ABR4AF40_9LECA</name>
<gene>
    <name evidence="1" type="ORF">N7G274_003149</name>
</gene>
<reference evidence="1 2" key="1">
    <citation type="submission" date="2024-09" db="EMBL/GenBank/DDBJ databases">
        <title>Rethinking Asexuality: The Enigmatic Case of Functional Sexual Genes in Lepraria (Stereocaulaceae).</title>
        <authorList>
            <person name="Doellman M."/>
            <person name="Sun Y."/>
            <person name="Barcenas-Pena A."/>
            <person name="Lumbsch H.T."/>
            <person name="Grewe F."/>
        </authorList>
    </citation>
    <scope>NUCLEOTIDE SEQUENCE [LARGE SCALE GENOMIC DNA]</scope>
    <source>
        <strain evidence="1 2">Mercado 3170</strain>
    </source>
</reference>
<evidence type="ECO:0000313" key="2">
    <source>
        <dbReference type="Proteomes" id="UP001590950"/>
    </source>
</evidence>
<comment type="caution">
    <text evidence="1">The sequence shown here is derived from an EMBL/GenBank/DDBJ whole genome shotgun (WGS) entry which is preliminary data.</text>
</comment>
<protein>
    <submittedName>
        <fullName evidence="1">Uncharacterized protein</fullName>
    </submittedName>
</protein>
<keyword evidence="2" id="KW-1185">Reference proteome</keyword>
<proteinExistence type="predicted"/>
<accession>A0ABR4AF40</accession>
<organism evidence="1 2">
    <name type="scientific">Stereocaulon virgatum</name>
    <dbReference type="NCBI Taxonomy" id="373712"/>
    <lineage>
        <taxon>Eukaryota</taxon>
        <taxon>Fungi</taxon>
        <taxon>Dikarya</taxon>
        <taxon>Ascomycota</taxon>
        <taxon>Pezizomycotina</taxon>
        <taxon>Lecanoromycetes</taxon>
        <taxon>OSLEUM clade</taxon>
        <taxon>Lecanoromycetidae</taxon>
        <taxon>Lecanorales</taxon>
        <taxon>Lecanorineae</taxon>
        <taxon>Stereocaulaceae</taxon>
        <taxon>Stereocaulon</taxon>
    </lineage>
</organism>
<dbReference type="EMBL" id="JBEFKJ010000009">
    <property type="protein sequence ID" value="KAL2044444.1"/>
    <property type="molecule type" value="Genomic_DNA"/>
</dbReference>
<dbReference type="Proteomes" id="UP001590950">
    <property type="component" value="Unassembled WGS sequence"/>
</dbReference>